<evidence type="ECO:0000313" key="6">
    <source>
        <dbReference type="Proteomes" id="UP001565368"/>
    </source>
</evidence>
<feature type="compositionally biased region" description="Acidic residues" evidence="4">
    <location>
        <begin position="320"/>
        <end position="336"/>
    </location>
</feature>
<dbReference type="Pfam" id="PF03985">
    <property type="entry name" value="Paf1"/>
    <property type="match status" value="1"/>
</dbReference>
<comment type="subcellular location">
    <subcellularLocation>
        <location evidence="1">Nucleus</location>
    </subcellularLocation>
</comment>
<evidence type="ECO:0000256" key="4">
    <source>
        <dbReference type="SAM" id="MobiDB-lite"/>
    </source>
</evidence>
<dbReference type="EMBL" id="JBBXJM010000006">
    <property type="protein sequence ID" value="KAL1406341.1"/>
    <property type="molecule type" value="Genomic_DNA"/>
</dbReference>
<sequence>MSKKSSNDLLVKVRFENPLPDLPFPPKLLNVSTDIQRLGEPSYLNQLASTTPFPMLVDSEMGMPIDLNEFEGVWDGNEAALNPVTDASRVTDAADLALLTPLRLAAATNGVGPAPKANEVTWMRNSSYIQRRDGAKKRRAMALKKEEIVDASEAAQIMTIDKTFADVRAEAAEDMKHPDPKRKHLRVVETYDILPDDDAWSNSYIMIKFPERPSVATSSDPRAQASGERLSRAVLRPILEDDQQIMEFFLPKEEDLGRVSEMFENPMDEAAVATMWDTLAESDEKVDEVFPHTAYDRIRNYEVVGQGEPSKEVIITFVEGDDDEDDMFGDDDDDEDQPAKKKRKGVYFKQLRMRAQLRKMRARGRDEERNEDVWDKMRVGARDPTADEVEARTEVVKSVADPQWTDEQLHILRSTDAGNAPEDGRSPDEEVGHLLAEEDDD</sequence>
<evidence type="ECO:0000256" key="3">
    <source>
        <dbReference type="ARBA" id="ARBA00023242"/>
    </source>
</evidence>
<dbReference type="GeneID" id="95989083"/>
<comment type="similarity">
    <text evidence="2">Belongs to the PAF1 family.</text>
</comment>
<keyword evidence="6" id="KW-1185">Reference proteome</keyword>
<dbReference type="InterPro" id="IPR007133">
    <property type="entry name" value="RNA_pol_II-assoc_Paf1"/>
</dbReference>
<evidence type="ECO:0000313" key="5">
    <source>
        <dbReference type="EMBL" id="KAL1406341.1"/>
    </source>
</evidence>
<comment type="caution">
    <text evidence="5">The sequence shown here is derived from an EMBL/GenBank/DDBJ whole genome shotgun (WGS) entry which is preliminary data.</text>
</comment>
<dbReference type="Proteomes" id="UP001565368">
    <property type="component" value="Unassembled WGS sequence"/>
</dbReference>
<evidence type="ECO:0008006" key="7">
    <source>
        <dbReference type="Google" id="ProtNLM"/>
    </source>
</evidence>
<dbReference type="PANTHER" id="PTHR23188:SF12">
    <property type="entry name" value="RNA POLYMERASE II-ASSOCIATED FACTOR 1 HOMOLOG"/>
    <property type="match status" value="1"/>
</dbReference>
<name>A0ABR3PV53_9TREE</name>
<dbReference type="RefSeq" id="XP_069206285.1">
    <property type="nucleotide sequence ID" value="XM_069356444.1"/>
</dbReference>
<feature type="region of interest" description="Disordered" evidence="4">
    <location>
        <begin position="378"/>
        <end position="441"/>
    </location>
</feature>
<reference evidence="5 6" key="1">
    <citation type="submission" date="2023-08" db="EMBL/GenBank/DDBJ databases">
        <title>Annotated Genome Sequence of Vanrija albida AlHP1.</title>
        <authorList>
            <person name="Herzog R."/>
        </authorList>
    </citation>
    <scope>NUCLEOTIDE SEQUENCE [LARGE SCALE GENOMIC DNA]</scope>
    <source>
        <strain evidence="5 6">AlHP1</strain>
    </source>
</reference>
<evidence type="ECO:0000256" key="1">
    <source>
        <dbReference type="ARBA" id="ARBA00004123"/>
    </source>
</evidence>
<evidence type="ECO:0000256" key="2">
    <source>
        <dbReference type="ARBA" id="ARBA00007560"/>
    </source>
</evidence>
<accession>A0ABR3PV53</accession>
<organism evidence="5 6">
    <name type="scientific">Vanrija albida</name>
    <dbReference type="NCBI Taxonomy" id="181172"/>
    <lineage>
        <taxon>Eukaryota</taxon>
        <taxon>Fungi</taxon>
        <taxon>Dikarya</taxon>
        <taxon>Basidiomycota</taxon>
        <taxon>Agaricomycotina</taxon>
        <taxon>Tremellomycetes</taxon>
        <taxon>Trichosporonales</taxon>
        <taxon>Trichosporonaceae</taxon>
        <taxon>Vanrija</taxon>
    </lineage>
</organism>
<dbReference type="PANTHER" id="PTHR23188">
    <property type="entry name" value="RNA POLYMERASE II-ASSOCIATED FACTOR 1 HOMOLOG"/>
    <property type="match status" value="1"/>
</dbReference>
<gene>
    <name evidence="5" type="ORF">Q8F55_008040</name>
</gene>
<feature type="compositionally biased region" description="Basic and acidic residues" evidence="4">
    <location>
        <begin position="422"/>
        <end position="441"/>
    </location>
</feature>
<keyword evidence="3" id="KW-0539">Nucleus</keyword>
<feature type="region of interest" description="Disordered" evidence="4">
    <location>
        <begin position="320"/>
        <end position="345"/>
    </location>
</feature>
<proteinExistence type="inferred from homology"/>
<feature type="compositionally biased region" description="Basic and acidic residues" evidence="4">
    <location>
        <begin position="378"/>
        <end position="395"/>
    </location>
</feature>
<protein>
    <recommendedName>
        <fullName evidence="7">RNA polymerase II-associated factor 1 homolog</fullName>
    </recommendedName>
</protein>